<evidence type="ECO:0000313" key="4">
    <source>
        <dbReference type="Proteomes" id="UP000786693"/>
    </source>
</evidence>
<keyword evidence="1" id="KW-0479">Metal-binding</keyword>
<gene>
    <name evidence="3" type="ORF">JANAI62_15000</name>
</gene>
<dbReference type="Gene3D" id="3.10.180.10">
    <property type="entry name" value="2,3-Dihydroxybiphenyl 1,2-Dioxygenase, domain 1"/>
    <property type="match status" value="1"/>
</dbReference>
<evidence type="ECO:0000256" key="1">
    <source>
        <dbReference type="ARBA" id="ARBA00022723"/>
    </source>
</evidence>
<dbReference type="InterPro" id="IPR029068">
    <property type="entry name" value="Glyas_Bleomycin-R_OHBP_Dase"/>
</dbReference>
<comment type="caution">
    <text evidence="3">The sequence shown here is derived from an EMBL/GenBank/DDBJ whole genome shotgun (WGS) entry which is preliminary data.</text>
</comment>
<dbReference type="InterPro" id="IPR004360">
    <property type="entry name" value="Glyas_Fos-R_dOase_dom"/>
</dbReference>
<protein>
    <submittedName>
        <fullName evidence="3">VOC family protein</fullName>
    </submittedName>
</protein>
<evidence type="ECO:0000313" key="3">
    <source>
        <dbReference type="EMBL" id="GIT94877.1"/>
    </source>
</evidence>
<organism evidence="3 4">
    <name type="scientific">Jannaschia pagri</name>
    <dbReference type="NCBI Taxonomy" id="2829797"/>
    <lineage>
        <taxon>Bacteria</taxon>
        <taxon>Pseudomonadati</taxon>
        <taxon>Pseudomonadota</taxon>
        <taxon>Alphaproteobacteria</taxon>
        <taxon>Rhodobacterales</taxon>
        <taxon>Roseobacteraceae</taxon>
        <taxon>Jannaschia</taxon>
    </lineage>
</organism>
<sequence length="134" mass="14278">MQIDSLHHAGLSVSDFDAAVAWWGTHFGFTLLAEWGDDGLRMGLIGKNGIHVELFCAQGAAPGPDEAKGVGQSMGQRGWKHLAFAVPDLAAATEDLRAAGVPVLVEPVRDAPPGYSYAFFRDPDGNHVELVELP</sequence>
<accession>A0ABQ4NKF2</accession>
<reference evidence="3 4" key="1">
    <citation type="submission" date="2021-05" db="EMBL/GenBank/DDBJ databases">
        <title>Bacteria Genome sequencing.</title>
        <authorList>
            <person name="Takabe Y."/>
            <person name="Nakajima Y."/>
            <person name="Suzuki S."/>
            <person name="Shiozaki T."/>
        </authorList>
    </citation>
    <scope>NUCLEOTIDE SEQUENCE [LARGE SCALE GENOMIC DNA]</scope>
    <source>
        <strain evidence="3 4">AI_62</strain>
    </source>
</reference>
<name>A0ABQ4NKF2_9RHOB</name>
<dbReference type="PROSITE" id="PS51819">
    <property type="entry name" value="VOC"/>
    <property type="match status" value="1"/>
</dbReference>
<dbReference type="RefSeq" id="WP_220748372.1">
    <property type="nucleotide sequence ID" value="NZ_BPFH01000002.1"/>
</dbReference>
<dbReference type="InterPro" id="IPR037523">
    <property type="entry name" value="VOC_core"/>
</dbReference>
<dbReference type="Pfam" id="PF00903">
    <property type="entry name" value="Glyoxalase"/>
    <property type="match status" value="1"/>
</dbReference>
<dbReference type="EMBL" id="BPFH01000002">
    <property type="protein sequence ID" value="GIT94877.1"/>
    <property type="molecule type" value="Genomic_DNA"/>
</dbReference>
<dbReference type="PANTHER" id="PTHR43048:SF5">
    <property type="entry name" value="BLR5325 PROTEIN"/>
    <property type="match status" value="1"/>
</dbReference>
<feature type="domain" description="VOC" evidence="2">
    <location>
        <begin position="5"/>
        <end position="133"/>
    </location>
</feature>
<proteinExistence type="predicted"/>
<keyword evidence="4" id="KW-1185">Reference proteome</keyword>
<dbReference type="PANTHER" id="PTHR43048">
    <property type="entry name" value="METHYLMALONYL-COA EPIMERASE"/>
    <property type="match status" value="1"/>
</dbReference>
<dbReference type="InterPro" id="IPR051785">
    <property type="entry name" value="MMCE/EMCE_epimerase"/>
</dbReference>
<dbReference type="SUPFAM" id="SSF54593">
    <property type="entry name" value="Glyoxalase/Bleomycin resistance protein/Dihydroxybiphenyl dioxygenase"/>
    <property type="match status" value="1"/>
</dbReference>
<evidence type="ECO:0000259" key="2">
    <source>
        <dbReference type="PROSITE" id="PS51819"/>
    </source>
</evidence>
<dbReference type="Proteomes" id="UP000786693">
    <property type="component" value="Unassembled WGS sequence"/>
</dbReference>